<protein>
    <submittedName>
        <fullName evidence="1">Armadillo-type protein</fullName>
    </submittedName>
</protein>
<dbReference type="Gene3D" id="1.25.10.10">
    <property type="entry name" value="Leucine-rich Repeat Variant"/>
    <property type="match status" value="1"/>
</dbReference>
<dbReference type="InterPro" id="IPR016024">
    <property type="entry name" value="ARM-type_fold"/>
</dbReference>
<dbReference type="InterPro" id="IPR011989">
    <property type="entry name" value="ARM-like"/>
</dbReference>
<evidence type="ECO:0000313" key="1">
    <source>
        <dbReference type="EMBL" id="KAJ7742283.1"/>
    </source>
</evidence>
<proteinExistence type="predicted"/>
<gene>
    <name evidence="1" type="ORF">B0H16DRAFT_1693823</name>
</gene>
<dbReference type="PANTHER" id="PTHR23314:SF0">
    <property type="entry name" value="SPERM-ASSOCIATED ANTIGEN 6"/>
    <property type="match status" value="1"/>
</dbReference>
<dbReference type="GO" id="GO:0015630">
    <property type="term" value="C:microtubule cytoskeleton"/>
    <property type="evidence" value="ECO:0007669"/>
    <property type="project" value="TreeGrafter"/>
</dbReference>
<dbReference type="GO" id="GO:0008017">
    <property type="term" value="F:microtubule binding"/>
    <property type="evidence" value="ECO:0007669"/>
    <property type="project" value="TreeGrafter"/>
</dbReference>
<reference evidence="1" key="1">
    <citation type="submission" date="2023-03" db="EMBL/GenBank/DDBJ databases">
        <title>Massive genome expansion in bonnet fungi (Mycena s.s.) driven by repeated elements and novel gene families across ecological guilds.</title>
        <authorList>
            <consortium name="Lawrence Berkeley National Laboratory"/>
            <person name="Harder C.B."/>
            <person name="Miyauchi S."/>
            <person name="Viragh M."/>
            <person name="Kuo A."/>
            <person name="Thoen E."/>
            <person name="Andreopoulos B."/>
            <person name="Lu D."/>
            <person name="Skrede I."/>
            <person name="Drula E."/>
            <person name="Henrissat B."/>
            <person name="Morin E."/>
            <person name="Kohler A."/>
            <person name="Barry K."/>
            <person name="LaButti K."/>
            <person name="Morin E."/>
            <person name="Salamov A."/>
            <person name="Lipzen A."/>
            <person name="Mereny Z."/>
            <person name="Hegedus B."/>
            <person name="Baldrian P."/>
            <person name="Stursova M."/>
            <person name="Weitz H."/>
            <person name="Taylor A."/>
            <person name="Grigoriev I.V."/>
            <person name="Nagy L.G."/>
            <person name="Martin F."/>
            <person name="Kauserud H."/>
        </authorList>
    </citation>
    <scope>NUCLEOTIDE SEQUENCE</scope>
    <source>
        <strain evidence="1">CBHHK182m</strain>
    </source>
</reference>
<organism evidence="1 2">
    <name type="scientific">Mycena metata</name>
    <dbReference type="NCBI Taxonomy" id="1033252"/>
    <lineage>
        <taxon>Eukaryota</taxon>
        <taxon>Fungi</taxon>
        <taxon>Dikarya</taxon>
        <taxon>Basidiomycota</taxon>
        <taxon>Agaricomycotina</taxon>
        <taxon>Agaricomycetes</taxon>
        <taxon>Agaricomycetidae</taxon>
        <taxon>Agaricales</taxon>
        <taxon>Marasmiineae</taxon>
        <taxon>Mycenaceae</taxon>
        <taxon>Mycena</taxon>
    </lineage>
</organism>
<name>A0AAD7N1G9_9AGAR</name>
<dbReference type="GO" id="GO:0003341">
    <property type="term" value="P:cilium movement"/>
    <property type="evidence" value="ECO:0007669"/>
    <property type="project" value="TreeGrafter"/>
</dbReference>
<dbReference type="EMBL" id="JARKIB010000095">
    <property type="protein sequence ID" value="KAJ7742283.1"/>
    <property type="molecule type" value="Genomic_DNA"/>
</dbReference>
<dbReference type="SUPFAM" id="SSF48371">
    <property type="entry name" value="ARM repeat"/>
    <property type="match status" value="1"/>
</dbReference>
<accession>A0AAD7N1G9</accession>
<comment type="caution">
    <text evidence="1">The sequence shown here is derived from an EMBL/GenBank/DDBJ whole genome shotgun (WGS) entry which is preliminary data.</text>
</comment>
<keyword evidence="2" id="KW-1185">Reference proteome</keyword>
<sequence length="421" mass="46238">MPPLARPATPHSLHSWWSDRNPLGATISIHAAAKPLIKLMYHEQVRSFIKKNRGIPLSGTTMEICLSYLAFKYISPITKGAILKELNNRLESEAESHVAVQSLVIDEYLVEEMLALSNAGARRSTCNILAALASSSETTPSAKVCTQLVSFLSAEDSKLRRTAVYALSKLSSRRSGAQAVSQTQVLEHVPALLNPADIETRTSTSEMLGNLAFHNCLAMVQSGLELCKQIMPLTSQEDEHVRETAVVALSKIGLRIADALDDLEILKYFAAYLDSANPRLRESTCSILGNISVHGSSPLALLGVAPYVQIVSLLRDDTRNVQRKALYALSKMTHWFHGAQAVIDAKILEYVPDILDWSDAQAREWTCEMLGNLAYHGHISVLNLDSLLPAGTTQFTSITKTSVFERVKYLHSRRAAAHPLA</sequence>
<dbReference type="Proteomes" id="UP001215598">
    <property type="component" value="Unassembled WGS sequence"/>
</dbReference>
<evidence type="ECO:0000313" key="2">
    <source>
        <dbReference type="Proteomes" id="UP001215598"/>
    </source>
</evidence>
<dbReference type="AlphaFoldDB" id="A0AAD7N1G9"/>
<dbReference type="PANTHER" id="PTHR23314">
    <property type="entry name" value="SPERM-ASSOCIATED ANTIGEN 6 ARMADILLO REPEAT-CONTAINING"/>
    <property type="match status" value="1"/>
</dbReference>